<keyword evidence="5 7" id="KW-1133">Transmembrane helix</keyword>
<comment type="caution">
    <text evidence="9">The sequence shown here is derived from an EMBL/GenBank/DDBJ whole genome shotgun (WGS) entry which is preliminary data.</text>
</comment>
<evidence type="ECO:0000259" key="8">
    <source>
        <dbReference type="Pfam" id="PF13190"/>
    </source>
</evidence>
<feature type="transmembrane region" description="Helical" evidence="7">
    <location>
        <begin position="72"/>
        <end position="97"/>
    </location>
</feature>
<feature type="transmembrane region" description="Helical" evidence="7">
    <location>
        <begin position="230"/>
        <end position="251"/>
    </location>
</feature>
<sequence>MHIPENYLSPSTCAVLGAAMVPVWLMAVHKVRREIPREKMPLLGIGAAFSFLGMMFNIPLPGGTTGHAVGGTLLAVLFGPWSACLTVSIALLIQALFFGDGGILAFGANCFNMALVMPFSGWAVYRGLIRVMPAHPTAAAGIGAYVGINLAALCAAVEFGIQPMLFTDAAGQALYCPYPLQISIPAMMVGHLTLFGLAEIVFTMAVLSYLHKTAPALTDGTGIKGSRPVYALLALLIAGTPLGLLAAGTAWGEWDPEELAGQDFLGNALGYTPAGMEQGFSFEALFPDYAVAGMPESFGYILSAVIGTALLVILFKIFASFLPRSADYDAQAHG</sequence>
<dbReference type="Pfam" id="PF01891">
    <property type="entry name" value="CbiM"/>
    <property type="match status" value="1"/>
</dbReference>
<evidence type="ECO:0000256" key="4">
    <source>
        <dbReference type="ARBA" id="ARBA00022692"/>
    </source>
</evidence>
<feature type="domain" description="PDGLE" evidence="8">
    <location>
        <begin position="231"/>
        <end position="321"/>
    </location>
</feature>
<accession>A0A6I2V004</accession>
<dbReference type="GO" id="GO:0005886">
    <property type="term" value="C:plasma membrane"/>
    <property type="evidence" value="ECO:0007669"/>
    <property type="project" value="UniProtKB-SubCell"/>
</dbReference>
<evidence type="ECO:0000256" key="3">
    <source>
        <dbReference type="ARBA" id="ARBA00022475"/>
    </source>
</evidence>
<dbReference type="PANTHER" id="PTHR34229:SF1">
    <property type="entry name" value="METAL TRANSPORT PROTEIN HI_1621-RELATED"/>
    <property type="match status" value="1"/>
</dbReference>
<gene>
    <name evidence="9" type="primary">cbiM</name>
    <name evidence="9" type="ORF">FYJ78_08635</name>
</gene>
<dbReference type="InterPro" id="IPR002751">
    <property type="entry name" value="CbiM/NikMN"/>
</dbReference>
<keyword evidence="3" id="KW-1003">Cell membrane</keyword>
<dbReference type="NCBIfam" id="NF005598">
    <property type="entry name" value="PRK07331.1"/>
    <property type="match status" value="1"/>
</dbReference>
<dbReference type="Pfam" id="PF13190">
    <property type="entry name" value="PDGLE"/>
    <property type="match status" value="1"/>
</dbReference>
<name>A0A6I2V004_9FIRM</name>
<dbReference type="RefSeq" id="WP_154621022.1">
    <property type="nucleotide sequence ID" value="NZ_CBCTNG010000009.1"/>
</dbReference>
<keyword evidence="10" id="KW-1185">Reference proteome</keyword>
<evidence type="ECO:0000256" key="1">
    <source>
        <dbReference type="ARBA" id="ARBA00004651"/>
    </source>
</evidence>
<evidence type="ECO:0000256" key="2">
    <source>
        <dbReference type="ARBA" id="ARBA00022448"/>
    </source>
</evidence>
<dbReference type="NCBIfam" id="NF008873">
    <property type="entry name" value="PRK11909.1"/>
    <property type="match status" value="1"/>
</dbReference>
<keyword evidence="6 7" id="KW-0472">Membrane</keyword>
<dbReference type="AlphaFoldDB" id="A0A6I2V004"/>
<keyword evidence="4 7" id="KW-0812">Transmembrane</keyword>
<dbReference type="EMBL" id="VUNL01000009">
    <property type="protein sequence ID" value="MSV25241.1"/>
    <property type="molecule type" value="Genomic_DNA"/>
</dbReference>
<comment type="subcellular location">
    <subcellularLocation>
        <location evidence="1">Cell membrane</location>
        <topology evidence="1">Multi-pass membrane protein</topology>
    </subcellularLocation>
</comment>
<feature type="transmembrane region" description="Helical" evidence="7">
    <location>
        <begin position="182"/>
        <end position="210"/>
    </location>
</feature>
<evidence type="ECO:0000313" key="10">
    <source>
        <dbReference type="Proteomes" id="UP000430222"/>
    </source>
</evidence>
<organism evidence="9 10">
    <name type="scientific">Selenomonas montiformis</name>
    <dbReference type="NCBI Taxonomy" id="2652285"/>
    <lineage>
        <taxon>Bacteria</taxon>
        <taxon>Bacillati</taxon>
        <taxon>Bacillota</taxon>
        <taxon>Negativicutes</taxon>
        <taxon>Selenomonadales</taxon>
        <taxon>Selenomonadaceae</taxon>
        <taxon>Selenomonas</taxon>
    </lineage>
</organism>
<protein>
    <submittedName>
        <fullName evidence="9">Cobalt transporter CbiM</fullName>
    </submittedName>
</protein>
<dbReference type="GO" id="GO:0000041">
    <property type="term" value="P:transition metal ion transport"/>
    <property type="evidence" value="ECO:0007669"/>
    <property type="project" value="InterPro"/>
</dbReference>
<reference evidence="9 10" key="1">
    <citation type="submission" date="2019-08" db="EMBL/GenBank/DDBJ databases">
        <title>In-depth cultivation of the pig gut microbiome towards novel bacterial diversity and tailored functional studies.</title>
        <authorList>
            <person name="Wylensek D."/>
            <person name="Hitch T.C.A."/>
            <person name="Clavel T."/>
        </authorList>
    </citation>
    <scope>NUCLEOTIDE SEQUENCE [LARGE SCALE GENOMIC DNA]</scope>
    <source>
        <strain evidence="10">WCA-380-WT-3B3</strain>
    </source>
</reference>
<feature type="transmembrane region" description="Helical" evidence="7">
    <location>
        <begin position="103"/>
        <end position="125"/>
    </location>
</feature>
<keyword evidence="2" id="KW-0813">Transport</keyword>
<evidence type="ECO:0000256" key="7">
    <source>
        <dbReference type="SAM" id="Phobius"/>
    </source>
</evidence>
<feature type="transmembrane region" description="Helical" evidence="7">
    <location>
        <begin position="137"/>
        <end position="162"/>
    </location>
</feature>
<dbReference type="InterPro" id="IPR025937">
    <property type="entry name" value="PDGLE_dom"/>
</dbReference>
<evidence type="ECO:0000256" key="5">
    <source>
        <dbReference type="ARBA" id="ARBA00022989"/>
    </source>
</evidence>
<proteinExistence type="predicted"/>
<dbReference type="Gene3D" id="1.10.1760.20">
    <property type="match status" value="1"/>
</dbReference>
<dbReference type="Proteomes" id="UP000430222">
    <property type="component" value="Unassembled WGS sequence"/>
</dbReference>
<feature type="transmembrane region" description="Helical" evidence="7">
    <location>
        <begin position="40"/>
        <end position="60"/>
    </location>
</feature>
<dbReference type="PANTHER" id="PTHR34229">
    <property type="entry name" value="METAL TRANSPORT PROTEIN HI_1621-RELATED"/>
    <property type="match status" value="1"/>
</dbReference>
<evidence type="ECO:0000313" key="9">
    <source>
        <dbReference type="EMBL" id="MSV25241.1"/>
    </source>
</evidence>
<feature type="transmembrane region" description="Helical" evidence="7">
    <location>
        <begin position="298"/>
        <end position="319"/>
    </location>
</feature>
<feature type="transmembrane region" description="Helical" evidence="7">
    <location>
        <begin position="7"/>
        <end position="28"/>
    </location>
</feature>
<evidence type="ECO:0000256" key="6">
    <source>
        <dbReference type="ARBA" id="ARBA00023136"/>
    </source>
</evidence>